<keyword evidence="3" id="KW-0547">Nucleotide-binding</keyword>
<accession>A0AAC8UVE4</accession>
<dbReference type="SUPFAM" id="SSF52540">
    <property type="entry name" value="P-loop containing nucleoside triphosphate hydrolases"/>
    <property type="match status" value="1"/>
</dbReference>
<evidence type="ECO:0000259" key="8">
    <source>
        <dbReference type="PROSITE" id="PS50893"/>
    </source>
</evidence>
<feature type="domain" description="ABC transporter" evidence="8">
    <location>
        <begin position="353"/>
        <end position="589"/>
    </location>
</feature>
<dbReference type="PROSITE" id="PS50893">
    <property type="entry name" value="ABC_TRANSPORTER_2"/>
    <property type="match status" value="1"/>
</dbReference>
<keyword evidence="5 7" id="KW-1133">Transmembrane helix</keyword>
<dbReference type="Gene3D" id="1.20.1560.10">
    <property type="entry name" value="ABC transporter type 1, transmembrane domain"/>
    <property type="match status" value="1"/>
</dbReference>
<dbReference type="KEGG" id="lko:ABN16_06160"/>
<organism evidence="9 10">
    <name type="scientific">Levilactobacillus koreensis</name>
    <dbReference type="NCBI Taxonomy" id="637971"/>
    <lineage>
        <taxon>Bacteria</taxon>
        <taxon>Bacillati</taxon>
        <taxon>Bacillota</taxon>
        <taxon>Bacilli</taxon>
        <taxon>Lactobacillales</taxon>
        <taxon>Lactobacillaceae</taxon>
        <taxon>Levilactobacillus</taxon>
    </lineage>
</organism>
<evidence type="ECO:0000256" key="4">
    <source>
        <dbReference type="ARBA" id="ARBA00022840"/>
    </source>
</evidence>
<dbReference type="Proteomes" id="UP000036000">
    <property type="component" value="Chromosome"/>
</dbReference>
<dbReference type="AlphaFoldDB" id="A0AAC8UVE4"/>
<feature type="transmembrane region" description="Helical" evidence="7">
    <location>
        <begin position="266"/>
        <end position="285"/>
    </location>
</feature>
<dbReference type="Pfam" id="PF00005">
    <property type="entry name" value="ABC_tran"/>
    <property type="match status" value="1"/>
</dbReference>
<feature type="transmembrane region" description="Helical" evidence="7">
    <location>
        <begin position="142"/>
        <end position="162"/>
    </location>
</feature>
<gene>
    <name evidence="9" type="ORF">ABN16_06160</name>
</gene>
<dbReference type="GO" id="GO:0034040">
    <property type="term" value="F:ATPase-coupled lipid transmembrane transporter activity"/>
    <property type="evidence" value="ECO:0007669"/>
    <property type="project" value="TreeGrafter"/>
</dbReference>
<evidence type="ECO:0000256" key="7">
    <source>
        <dbReference type="SAM" id="Phobius"/>
    </source>
</evidence>
<dbReference type="EMBL" id="CP012033">
    <property type="protein sequence ID" value="AKP64613.1"/>
    <property type="molecule type" value="Genomic_DNA"/>
</dbReference>
<comment type="subcellular location">
    <subcellularLocation>
        <location evidence="1">Cell membrane</location>
        <topology evidence="1">Multi-pass membrane protein</topology>
    </subcellularLocation>
</comment>
<evidence type="ECO:0000256" key="2">
    <source>
        <dbReference type="ARBA" id="ARBA00022692"/>
    </source>
</evidence>
<evidence type="ECO:0000256" key="1">
    <source>
        <dbReference type="ARBA" id="ARBA00004651"/>
    </source>
</evidence>
<dbReference type="GO" id="GO:0016887">
    <property type="term" value="F:ATP hydrolysis activity"/>
    <property type="evidence" value="ECO:0007669"/>
    <property type="project" value="InterPro"/>
</dbReference>
<proteinExistence type="predicted"/>
<evidence type="ECO:0000256" key="6">
    <source>
        <dbReference type="ARBA" id="ARBA00023136"/>
    </source>
</evidence>
<dbReference type="Gene3D" id="3.40.50.300">
    <property type="entry name" value="P-loop containing nucleotide triphosphate hydrolases"/>
    <property type="match status" value="1"/>
</dbReference>
<keyword evidence="4" id="KW-0067">ATP-binding</keyword>
<dbReference type="InterPro" id="IPR027417">
    <property type="entry name" value="P-loop_NTPase"/>
</dbReference>
<protein>
    <recommendedName>
        <fullName evidence="8">ABC transporter domain-containing protein</fullName>
    </recommendedName>
</protein>
<dbReference type="InterPro" id="IPR003439">
    <property type="entry name" value="ABC_transporter-like_ATP-bd"/>
</dbReference>
<sequence>MHVKLRIIPTLKLLTQENRYIVGIAVGVSLINGILPFVIILGNSEILNSLIRENYQQVWQQLGLTYTIYILGQVAVNVGQRYLDVQMVNVDERLKLRLRRSWMKVDFEQLETDDFFAQMNQSETSFRYSGGFAVFMRQLNQAIQSVTSLSVGIGVTVTLIVLGINQSKLIALLSVTSLGLILFGEWLGLIWYRRLTIQNLKIFRVLMNQERVLNYFLMEVINRYEIIKSIKLNQFSTVIMKHYREQWATSQKTNEDYIGNQFQSRIVTTAMTGLPISILVALLIVKIRLKILKIGSLNNLFGSLVQVAASSTALVTAYQNLERFEQQTKFIHQQLLKPNVLRKKQRVTTGKVIAFENVSFRYASGKLALSHVNLVLPIQGTTAIIGENGSGKTTLVKLLLGLYQPTSGRVTLDGVDIQALNRDDYLKLFSPVFQDYAIFDFSLKENMIANHAEDSAVLDTLLRRWQLLPWIQKLPEQLETVVGSYSSENFQPSGGQKQQMALVRGGYQAGKLALLDEPTASLDPLKELTTFQNIKRFSSQQPTIFITHRLGAAKIADRILLMESGQLIADGTPEELKQVSPEFRTLWAAQSRIYQ</sequence>
<evidence type="ECO:0000313" key="10">
    <source>
        <dbReference type="Proteomes" id="UP000036000"/>
    </source>
</evidence>
<dbReference type="SMART" id="SM00382">
    <property type="entry name" value="AAA"/>
    <property type="match status" value="1"/>
</dbReference>
<evidence type="ECO:0000256" key="5">
    <source>
        <dbReference type="ARBA" id="ARBA00022989"/>
    </source>
</evidence>
<feature type="transmembrane region" description="Helical" evidence="7">
    <location>
        <begin position="20"/>
        <end position="42"/>
    </location>
</feature>
<dbReference type="GO" id="GO:0005524">
    <property type="term" value="F:ATP binding"/>
    <property type="evidence" value="ECO:0007669"/>
    <property type="project" value="UniProtKB-KW"/>
</dbReference>
<dbReference type="CDD" id="cd03228">
    <property type="entry name" value="ABCC_MRP_Like"/>
    <property type="match status" value="1"/>
</dbReference>
<evidence type="ECO:0000313" key="9">
    <source>
        <dbReference type="EMBL" id="AKP64613.1"/>
    </source>
</evidence>
<dbReference type="SUPFAM" id="SSF90123">
    <property type="entry name" value="ABC transporter transmembrane region"/>
    <property type="match status" value="1"/>
</dbReference>
<name>A0AAC8UVE4_9LACO</name>
<dbReference type="PANTHER" id="PTHR24221">
    <property type="entry name" value="ATP-BINDING CASSETTE SUB-FAMILY B"/>
    <property type="match status" value="1"/>
</dbReference>
<evidence type="ECO:0000256" key="3">
    <source>
        <dbReference type="ARBA" id="ARBA00022741"/>
    </source>
</evidence>
<keyword evidence="2 7" id="KW-0812">Transmembrane</keyword>
<dbReference type="InterPro" id="IPR036640">
    <property type="entry name" value="ABC1_TM_sf"/>
</dbReference>
<dbReference type="GO" id="GO:0005886">
    <property type="term" value="C:plasma membrane"/>
    <property type="evidence" value="ECO:0007669"/>
    <property type="project" value="UniProtKB-SubCell"/>
</dbReference>
<dbReference type="RefSeq" id="WP_048733874.1">
    <property type="nucleotide sequence ID" value="NZ_CP012033.1"/>
</dbReference>
<dbReference type="PANTHER" id="PTHR24221:SF654">
    <property type="entry name" value="ATP-BINDING CASSETTE SUB-FAMILY B MEMBER 6"/>
    <property type="match status" value="1"/>
</dbReference>
<dbReference type="InterPro" id="IPR039421">
    <property type="entry name" value="Type_1_exporter"/>
</dbReference>
<feature type="transmembrane region" description="Helical" evidence="7">
    <location>
        <begin position="169"/>
        <end position="192"/>
    </location>
</feature>
<keyword evidence="10" id="KW-1185">Reference proteome</keyword>
<reference evidence="9 10" key="1">
    <citation type="submission" date="2015-07" db="EMBL/GenBank/DDBJ databases">
        <title>Lactobacillus korensis/26-25/ whole genome sequencing.</title>
        <authorList>
            <person name="Kim M.K."/>
            <person name="Im W.-T."/>
            <person name="Srinivasan S."/>
            <person name="Lee J.-J."/>
        </authorList>
    </citation>
    <scope>NUCLEOTIDE SEQUENCE [LARGE SCALE GENOMIC DNA]</scope>
    <source>
        <strain evidence="9 10">26-25</strain>
    </source>
</reference>
<keyword evidence="6 7" id="KW-0472">Membrane</keyword>
<dbReference type="InterPro" id="IPR003593">
    <property type="entry name" value="AAA+_ATPase"/>
</dbReference>